<evidence type="ECO:0000313" key="7">
    <source>
        <dbReference type="EMBL" id="PJE62474.1"/>
    </source>
</evidence>
<dbReference type="Gene3D" id="1.10.10.10">
    <property type="entry name" value="Winged helix-like DNA-binding domain superfamily/Winged helix DNA-binding domain"/>
    <property type="match status" value="1"/>
</dbReference>
<protein>
    <recommendedName>
        <fullName evidence="5">Heat-inducible transcription repressor HrcA</fullName>
    </recommendedName>
</protein>
<evidence type="ECO:0000256" key="1">
    <source>
        <dbReference type="ARBA" id="ARBA00022491"/>
    </source>
</evidence>
<dbReference type="PANTHER" id="PTHR34824:SF1">
    <property type="entry name" value="HEAT-INDUCIBLE TRANSCRIPTION REPRESSOR HRCA"/>
    <property type="match status" value="1"/>
</dbReference>
<dbReference type="HAMAP" id="MF_00081">
    <property type="entry name" value="HrcA"/>
    <property type="match status" value="1"/>
</dbReference>
<dbReference type="EMBL" id="PFED01000197">
    <property type="protein sequence ID" value="PJE62474.1"/>
    <property type="molecule type" value="Genomic_DNA"/>
</dbReference>
<evidence type="ECO:0000256" key="4">
    <source>
        <dbReference type="ARBA" id="ARBA00023163"/>
    </source>
</evidence>
<evidence type="ECO:0000256" key="2">
    <source>
        <dbReference type="ARBA" id="ARBA00023015"/>
    </source>
</evidence>
<comment type="function">
    <text evidence="5">Negative regulator of class I heat shock genes (grpE-dnaK-dnaJ and groELS operons). Prevents heat-shock induction of these operons.</text>
</comment>
<evidence type="ECO:0000256" key="5">
    <source>
        <dbReference type="HAMAP-Rule" id="MF_00081"/>
    </source>
</evidence>
<evidence type="ECO:0000256" key="3">
    <source>
        <dbReference type="ARBA" id="ARBA00023016"/>
    </source>
</evidence>
<evidence type="ECO:0000313" key="8">
    <source>
        <dbReference type="Proteomes" id="UP000229554"/>
    </source>
</evidence>
<comment type="caution">
    <text evidence="7">The sequence shown here is derived from an EMBL/GenBank/DDBJ whole genome shotgun (WGS) entry which is preliminary data.</text>
</comment>
<dbReference type="AlphaFoldDB" id="A0A2M8KRC6"/>
<feature type="domain" description="Heat-inducible transcription repressor HrcA C-terminal" evidence="6">
    <location>
        <begin position="78"/>
        <end position="231"/>
    </location>
</feature>
<dbReference type="InterPro" id="IPR021153">
    <property type="entry name" value="HrcA_C"/>
</dbReference>
<dbReference type="SUPFAM" id="SSF55781">
    <property type="entry name" value="GAF domain-like"/>
    <property type="match status" value="1"/>
</dbReference>
<dbReference type="Pfam" id="PF01628">
    <property type="entry name" value="HrcA"/>
    <property type="match status" value="1"/>
</dbReference>
<dbReference type="Gene3D" id="3.30.450.40">
    <property type="match status" value="1"/>
</dbReference>
<keyword evidence="1 5" id="KW-0678">Repressor</keyword>
<dbReference type="GO" id="GO:0003677">
    <property type="term" value="F:DNA binding"/>
    <property type="evidence" value="ECO:0007669"/>
    <property type="project" value="InterPro"/>
</dbReference>
<comment type="similarity">
    <text evidence="5">Belongs to the HrcA family.</text>
</comment>
<dbReference type="InterPro" id="IPR036390">
    <property type="entry name" value="WH_DNA-bd_sf"/>
</dbReference>
<organism evidence="7 8">
    <name type="scientific">Candidatus Roizmanbacteria bacterium CG10_big_fil_rev_8_21_14_0_10_39_6</name>
    <dbReference type="NCBI Taxonomy" id="1974853"/>
    <lineage>
        <taxon>Bacteria</taxon>
        <taxon>Candidatus Roizmaniibacteriota</taxon>
    </lineage>
</organism>
<dbReference type="InterPro" id="IPR029016">
    <property type="entry name" value="GAF-like_dom_sf"/>
</dbReference>
<dbReference type="Proteomes" id="UP000229554">
    <property type="component" value="Unassembled WGS sequence"/>
</dbReference>
<dbReference type="SUPFAM" id="SSF46785">
    <property type="entry name" value="Winged helix' DNA-binding domain"/>
    <property type="match status" value="1"/>
</dbReference>
<evidence type="ECO:0000259" key="6">
    <source>
        <dbReference type="Pfam" id="PF01628"/>
    </source>
</evidence>
<sequence length="252" mass="28896">MDTTQQLNQMTDRQIKILKAIVDEYIASGSAVGSELLEKKFKVGYSPATIRNEMVVLGKMGFIEKSHFSSGRVPTPKAFRFYINTLLPKKNLSTADEVSMKNEVWDYKNDETRFLEETARILSEKSNMLSIVFLASGFRYYTGINHMLAIKEFLDYELSKMVFIYLDDIDYWLKLLPNLVDNQPEMSILLGDDYHVKQFQNLGSVFSRFTINNKNGFIGLIGPCRLEYSSAVPLVNYSARIINEVFNKDATE</sequence>
<name>A0A2M8KRC6_9BACT</name>
<keyword evidence="2 5" id="KW-0805">Transcription regulation</keyword>
<gene>
    <name evidence="5" type="primary">hrcA</name>
    <name evidence="7" type="ORF">COU88_04860</name>
</gene>
<dbReference type="PANTHER" id="PTHR34824">
    <property type="entry name" value="HEAT-INDUCIBLE TRANSCRIPTION REPRESSOR HRCA"/>
    <property type="match status" value="1"/>
</dbReference>
<proteinExistence type="inferred from homology"/>
<accession>A0A2M8KRC6</accession>
<dbReference type="GO" id="GO:0045892">
    <property type="term" value="P:negative regulation of DNA-templated transcription"/>
    <property type="evidence" value="ECO:0007669"/>
    <property type="project" value="UniProtKB-UniRule"/>
</dbReference>
<dbReference type="InterPro" id="IPR002571">
    <property type="entry name" value="HrcA"/>
</dbReference>
<keyword evidence="4 5" id="KW-0804">Transcription</keyword>
<keyword evidence="3 5" id="KW-0346">Stress response</keyword>
<reference evidence="8" key="1">
    <citation type="submission" date="2017-09" db="EMBL/GenBank/DDBJ databases">
        <title>Depth-based differentiation of microbial function through sediment-hosted aquifers and enrichment of novel symbionts in the deep terrestrial subsurface.</title>
        <authorList>
            <person name="Probst A.J."/>
            <person name="Ladd B."/>
            <person name="Jarett J.K."/>
            <person name="Geller-Mcgrath D.E."/>
            <person name="Sieber C.M.K."/>
            <person name="Emerson J.B."/>
            <person name="Anantharaman K."/>
            <person name="Thomas B.C."/>
            <person name="Malmstrom R."/>
            <person name="Stieglmeier M."/>
            <person name="Klingl A."/>
            <person name="Woyke T."/>
            <person name="Ryan C.M."/>
            <person name="Banfield J.F."/>
        </authorList>
    </citation>
    <scope>NUCLEOTIDE SEQUENCE [LARGE SCALE GENOMIC DNA]</scope>
</reference>
<dbReference type="InterPro" id="IPR036388">
    <property type="entry name" value="WH-like_DNA-bd_sf"/>
</dbReference>